<feature type="region of interest" description="Disordered" evidence="3">
    <location>
        <begin position="538"/>
        <end position="559"/>
    </location>
</feature>
<evidence type="ECO:0000313" key="6">
    <source>
        <dbReference type="Proteomes" id="UP000284842"/>
    </source>
</evidence>
<evidence type="ECO:0000256" key="1">
    <source>
        <dbReference type="ARBA" id="ARBA00022679"/>
    </source>
</evidence>
<organism evidence="5 6">
    <name type="scientific">Panaeolus cyanescens</name>
    <dbReference type="NCBI Taxonomy" id="181874"/>
    <lineage>
        <taxon>Eukaryota</taxon>
        <taxon>Fungi</taxon>
        <taxon>Dikarya</taxon>
        <taxon>Basidiomycota</taxon>
        <taxon>Agaricomycotina</taxon>
        <taxon>Agaricomycetes</taxon>
        <taxon>Agaricomycetidae</taxon>
        <taxon>Agaricales</taxon>
        <taxon>Agaricineae</taxon>
        <taxon>Galeropsidaceae</taxon>
        <taxon>Panaeolus</taxon>
    </lineage>
</organism>
<dbReference type="EMBL" id="NHTK01005906">
    <property type="protein sequence ID" value="PPQ71650.1"/>
    <property type="molecule type" value="Genomic_DNA"/>
</dbReference>
<dbReference type="AlphaFoldDB" id="A0A409VZI2"/>
<comment type="caution">
    <text evidence="5">The sequence shown here is derived from an EMBL/GenBank/DDBJ whole genome shotgun (WGS) entry which is preliminary data.</text>
</comment>
<accession>A0A409VZI2</accession>
<dbReference type="SMART" id="SM00212">
    <property type="entry name" value="UBCc"/>
    <property type="match status" value="1"/>
</dbReference>
<dbReference type="PROSITE" id="PS50127">
    <property type="entry name" value="UBC_2"/>
    <property type="match status" value="1"/>
</dbReference>
<evidence type="ECO:0000256" key="3">
    <source>
        <dbReference type="SAM" id="MobiDB-lite"/>
    </source>
</evidence>
<dbReference type="InParanoid" id="A0A409VZI2"/>
<feature type="compositionally biased region" description="Gly residues" evidence="3">
    <location>
        <begin position="311"/>
        <end position="332"/>
    </location>
</feature>
<dbReference type="Gene3D" id="3.10.110.10">
    <property type="entry name" value="Ubiquitin Conjugating Enzyme"/>
    <property type="match status" value="1"/>
</dbReference>
<feature type="region of interest" description="Disordered" evidence="3">
    <location>
        <begin position="1"/>
        <end position="33"/>
    </location>
</feature>
<proteinExistence type="predicted"/>
<evidence type="ECO:0000256" key="2">
    <source>
        <dbReference type="ARBA" id="ARBA00022786"/>
    </source>
</evidence>
<evidence type="ECO:0000313" key="5">
    <source>
        <dbReference type="EMBL" id="PPQ71650.1"/>
    </source>
</evidence>
<sequence>MPSTSRKRRQSPKPSDSSPSKRRRKPQAEDIIVISDSDSDDIQIQNEVEDKELQDLLDQIKAQEENERYARELQKQFDLEDLEEQASPIPGTSAKVSESIDLEDDAVFARSLAKKWSAEEDVISIRSSPEICNSDLEYVDEPPAKQPIVSSKGKKRAEQSEGTSSTAAPRSEAPLIPPDESFLPYRALFVAVNPCSKCNKRMNIPKGLVSFVDSVCPPGLTHLLHVTCRSCKIVHCRGCFKPHACPITCKGASENPDCTIHTCCPEIRAIALFHILDAFDTCSSQEKASFESRTQALMKKNTVRKSAASVGPGGTGYATGSTGVGGGRGGRQGPNTPASSRRKGSLDWQDVLIRAFEMLAAFLPAPYSDDAREYDLLPHPSLGHLIALSQLPSILADLLRNDSVSDWIAQKDMYNAMLILLRRMADSELTIQCLIAPRWEANQLDGLGDWMRSGHKIAWDQNDEGKPVVQPPLYTHFRKLTLQSEAFLKGAEQMLANDASESAVWDVLQGTSLAGDIIVARDDLERAISVLGKTVSAGPQHTQSISKPDKGKARAASSDPDTLYQEACEKLALKYISLASERSGGLLYANFNYAANLKETENAMRQSKDHLRMVKELAVTATSLPAGIWVRVDEVRNDAMKIMIAGPAGTPYAGGLFEFDCFLPIEYPNKPPHMHLRTTGGGSVRFNPNLYNCGKVCLSLLGTWPGRPEEQWTSKSTLLQVLVSIQSMILVEAPYFNEPGHGPVRPNHAASIGYNRNICKQTIRWAIVDWLKTEHQNGIWRDVIASHFMIHRVKIRQQIVDWIASVPEICAYTADVHPHAYYGPGPAAPGYRTTNHLHNRTAGRNLLDDFDKGMKLIESWKTA</sequence>
<dbReference type="GO" id="GO:0016740">
    <property type="term" value="F:transferase activity"/>
    <property type="evidence" value="ECO:0007669"/>
    <property type="project" value="UniProtKB-KW"/>
</dbReference>
<dbReference type="InterPro" id="IPR016135">
    <property type="entry name" value="UBQ-conjugating_enzyme/RWD"/>
</dbReference>
<feature type="region of interest" description="Disordered" evidence="3">
    <location>
        <begin position="79"/>
        <end position="98"/>
    </location>
</feature>
<keyword evidence="1" id="KW-0808">Transferase</keyword>
<gene>
    <name evidence="5" type="ORF">CVT24_007841</name>
</gene>
<dbReference type="Pfam" id="PF00179">
    <property type="entry name" value="UQ_con"/>
    <property type="match status" value="1"/>
</dbReference>
<dbReference type="GO" id="GO:0005634">
    <property type="term" value="C:nucleus"/>
    <property type="evidence" value="ECO:0007669"/>
    <property type="project" value="TreeGrafter"/>
</dbReference>
<dbReference type="Proteomes" id="UP000284842">
    <property type="component" value="Unassembled WGS sequence"/>
</dbReference>
<dbReference type="STRING" id="181874.A0A409VZI2"/>
<keyword evidence="2" id="KW-0833">Ubl conjugation pathway</keyword>
<feature type="region of interest" description="Disordered" evidence="3">
    <location>
        <begin position="304"/>
        <end position="343"/>
    </location>
</feature>
<dbReference type="PANTHER" id="PTHR46116">
    <property type="entry name" value="(E3-INDEPENDENT) E2 UBIQUITIN-CONJUGATING ENZYME"/>
    <property type="match status" value="1"/>
</dbReference>
<dbReference type="InterPro" id="IPR000608">
    <property type="entry name" value="UBC"/>
</dbReference>
<dbReference type="SUPFAM" id="SSF54495">
    <property type="entry name" value="UBC-like"/>
    <property type="match status" value="1"/>
</dbReference>
<reference evidence="5 6" key="1">
    <citation type="journal article" date="2018" name="Evol. Lett.">
        <title>Horizontal gene cluster transfer increased hallucinogenic mushroom diversity.</title>
        <authorList>
            <person name="Reynolds H.T."/>
            <person name="Vijayakumar V."/>
            <person name="Gluck-Thaler E."/>
            <person name="Korotkin H.B."/>
            <person name="Matheny P.B."/>
            <person name="Slot J.C."/>
        </authorList>
    </citation>
    <scope>NUCLEOTIDE SEQUENCE [LARGE SCALE GENOMIC DNA]</scope>
    <source>
        <strain evidence="5 6">2629</strain>
    </source>
</reference>
<keyword evidence="6" id="KW-1185">Reference proteome</keyword>
<dbReference type="CDD" id="cd23810">
    <property type="entry name" value="UBCc_BIRC6"/>
    <property type="match status" value="1"/>
</dbReference>
<feature type="region of interest" description="Disordered" evidence="3">
    <location>
        <begin position="143"/>
        <end position="175"/>
    </location>
</feature>
<name>A0A409VZI2_9AGAR</name>
<evidence type="ECO:0000259" key="4">
    <source>
        <dbReference type="PROSITE" id="PS50127"/>
    </source>
</evidence>
<feature type="domain" description="UBC core" evidence="4">
    <location>
        <begin position="608"/>
        <end position="767"/>
    </location>
</feature>
<dbReference type="GO" id="GO:0004869">
    <property type="term" value="F:cysteine-type endopeptidase inhibitor activity"/>
    <property type="evidence" value="ECO:0007669"/>
    <property type="project" value="TreeGrafter"/>
</dbReference>
<dbReference type="OrthoDB" id="47801at2759"/>
<feature type="compositionally biased region" description="Basic residues" evidence="3">
    <location>
        <begin position="1"/>
        <end position="11"/>
    </location>
</feature>
<protein>
    <recommendedName>
        <fullName evidence="4">UBC core domain-containing protein</fullName>
    </recommendedName>
</protein>
<dbReference type="GO" id="GO:0043066">
    <property type="term" value="P:negative regulation of apoptotic process"/>
    <property type="evidence" value="ECO:0007669"/>
    <property type="project" value="TreeGrafter"/>
</dbReference>
<dbReference type="PANTHER" id="PTHR46116:SF39">
    <property type="entry name" value="BACULOVIRAL IAP REPEAT-CONTAINING PROTEIN 6"/>
    <property type="match status" value="1"/>
</dbReference>